<protein>
    <recommendedName>
        <fullName evidence="3">Choloylglycine hydrolase/NAAA C-terminal domain-containing protein</fullName>
    </recommendedName>
</protein>
<dbReference type="eggNOG" id="COG3049">
    <property type="taxonomic scope" value="Bacteria"/>
</dbReference>
<dbReference type="InterPro" id="IPR029132">
    <property type="entry name" value="CBAH/NAAA_C"/>
</dbReference>
<dbReference type="OrthoDB" id="9794717at2"/>
<evidence type="ECO:0000313" key="4">
    <source>
        <dbReference type="EMBL" id="KGL45417.1"/>
    </source>
</evidence>
<keyword evidence="5" id="KW-1185">Reference proteome</keyword>
<dbReference type="Pfam" id="PF02275">
    <property type="entry name" value="CBAH"/>
    <property type="match status" value="1"/>
</dbReference>
<evidence type="ECO:0000256" key="2">
    <source>
        <dbReference type="ARBA" id="ARBA00022801"/>
    </source>
</evidence>
<organism evidence="4 5">
    <name type="scientific">Listeria booriae</name>
    <dbReference type="NCBI Taxonomy" id="1552123"/>
    <lineage>
        <taxon>Bacteria</taxon>
        <taxon>Bacillati</taxon>
        <taxon>Bacillota</taxon>
        <taxon>Bacilli</taxon>
        <taxon>Bacillales</taxon>
        <taxon>Listeriaceae</taxon>
        <taxon>Listeria</taxon>
    </lineage>
</organism>
<dbReference type="Proteomes" id="UP000029844">
    <property type="component" value="Unassembled WGS sequence"/>
</dbReference>
<feature type="domain" description="Choloylglycine hydrolase/NAAA C-terminal" evidence="3">
    <location>
        <begin position="2"/>
        <end position="317"/>
    </location>
</feature>
<accession>A0A099WKH3</accession>
<dbReference type="RefSeq" id="WP_036082973.1">
    <property type="nucleotide sequence ID" value="NZ_CBCSHQ010000002.1"/>
</dbReference>
<dbReference type="GeneID" id="58715835"/>
<name>A0A099WKH3_9LIST</name>
<dbReference type="AlphaFoldDB" id="A0A099WKH3"/>
<proteinExistence type="inferred from homology"/>
<dbReference type="PANTHER" id="PTHR35527">
    <property type="entry name" value="CHOLOYLGLYCINE HYDROLASE"/>
    <property type="match status" value="1"/>
</dbReference>
<dbReference type="Gene3D" id="3.60.60.10">
    <property type="entry name" value="Penicillin V Acylase, Chain A"/>
    <property type="match status" value="1"/>
</dbReference>
<sequence>MCTSLVLETLDGKHLLSRTMDFAFILEANPTISPRNYVWQSSTDGVEYMNEYAFVGAGRELDKYIFADGLNEKGLSCASLYLPGEAVYAPEAIDGKINLAPQEFLLWMLGTCATIEDVAAKLADINLVDQPVALLGITTPLHWIFTDKSGRCAVIEPTETTLRIKENPVGVMTNTPRLEWHIENLRNYTGLQAKQLAPVKFGDYVAKPFSQGTGTSKLPGGFTPPERFVRAAYLKENVVPAKNEEEAITNVWYILNSVRIPNGAVIKDNGDPDFTQYVASMCSESKTYYFTSYENNQINSVTLTDEVLENTKEPTTYIVDTVQNINQLI</sequence>
<comment type="similarity">
    <text evidence="1">Belongs to the peptidase C59 family.</text>
</comment>
<reference evidence="4 5" key="1">
    <citation type="submission" date="2014-05" db="EMBL/GenBank/DDBJ databases">
        <title>Novel Listeriaceae from food processing environments.</title>
        <authorList>
            <person name="den Bakker H.C."/>
        </authorList>
    </citation>
    <scope>NUCLEOTIDE SEQUENCE [LARGE SCALE GENOMIC DNA]</scope>
    <source>
        <strain evidence="4 5">FSL A5-0281</strain>
    </source>
</reference>
<dbReference type="InterPro" id="IPR029055">
    <property type="entry name" value="Ntn_hydrolases_N"/>
</dbReference>
<evidence type="ECO:0000259" key="3">
    <source>
        <dbReference type="Pfam" id="PF02275"/>
    </source>
</evidence>
<dbReference type="PANTHER" id="PTHR35527:SF2">
    <property type="entry name" value="HYDROLASE"/>
    <property type="match status" value="1"/>
</dbReference>
<comment type="caution">
    <text evidence="4">The sequence shown here is derived from an EMBL/GenBank/DDBJ whole genome shotgun (WGS) entry which is preliminary data.</text>
</comment>
<gene>
    <name evidence="4" type="ORF">EP57_00010</name>
</gene>
<dbReference type="EMBL" id="JNFA01000001">
    <property type="protein sequence ID" value="KGL45417.1"/>
    <property type="molecule type" value="Genomic_DNA"/>
</dbReference>
<dbReference type="CDD" id="cd00542">
    <property type="entry name" value="Ntn_PVA"/>
    <property type="match status" value="1"/>
</dbReference>
<dbReference type="SUPFAM" id="SSF56235">
    <property type="entry name" value="N-terminal nucleophile aminohydrolases (Ntn hydrolases)"/>
    <property type="match status" value="1"/>
</dbReference>
<dbReference type="STRING" id="1552123.EP57_00010"/>
<evidence type="ECO:0000313" key="5">
    <source>
        <dbReference type="Proteomes" id="UP000029844"/>
    </source>
</evidence>
<dbReference type="InterPro" id="IPR052193">
    <property type="entry name" value="Peptidase_C59"/>
</dbReference>
<evidence type="ECO:0000256" key="1">
    <source>
        <dbReference type="ARBA" id="ARBA00006625"/>
    </source>
</evidence>
<dbReference type="GO" id="GO:0016787">
    <property type="term" value="F:hydrolase activity"/>
    <property type="evidence" value="ECO:0007669"/>
    <property type="project" value="UniProtKB-KW"/>
</dbReference>
<keyword evidence="2" id="KW-0378">Hydrolase</keyword>